<evidence type="ECO:0000256" key="3">
    <source>
        <dbReference type="ARBA" id="ARBA00023082"/>
    </source>
</evidence>
<dbReference type="Proteomes" id="UP001589858">
    <property type="component" value="Unassembled WGS sequence"/>
</dbReference>
<dbReference type="NCBIfam" id="TIGR02937">
    <property type="entry name" value="sigma70-ECF"/>
    <property type="match status" value="1"/>
</dbReference>
<evidence type="ECO:0000256" key="4">
    <source>
        <dbReference type="ARBA" id="ARBA00023125"/>
    </source>
</evidence>
<evidence type="ECO:0000256" key="2">
    <source>
        <dbReference type="ARBA" id="ARBA00023015"/>
    </source>
</evidence>
<dbReference type="RefSeq" id="WP_267218306.1">
    <property type="nucleotide sequence ID" value="NZ_JAPCWC010000001.1"/>
</dbReference>
<keyword evidence="5" id="KW-0804">Transcription</keyword>
<dbReference type="Pfam" id="PF04542">
    <property type="entry name" value="Sigma70_r2"/>
    <property type="match status" value="1"/>
</dbReference>
<dbReference type="PANTHER" id="PTHR43133">
    <property type="entry name" value="RNA POLYMERASE ECF-TYPE SIGMA FACTO"/>
    <property type="match status" value="1"/>
</dbReference>
<accession>A0ABV6S4B6</accession>
<feature type="domain" description="RNA polymerase sigma-70 region 2" evidence="6">
    <location>
        <begin position="31"/>
        <end position="92"/>
    </location>
</feature>
<evidence type="ECO:0000313" key="9">
    <source>
        <dbReference type="Proteomes" id="UP001589858"/>
    </source>
</evidence>
<proteinExistence type="inferred from homology"/>
<comment type="caution">
    <text evidence="8">The sequence shown here is derived from an EMBL/GenBank/DDBJ whole genome shotgun (WGS) entry which is preliminary data.</text>
</comment>
<keyword evidence="2" id="KW-0805">Transcription regulation</keyword>
<keyword evidence="4" id="KW-0238">DNA-binding</keyword>
<dbReference type="PANTHER" id="PTHR43133:SF8">
    <property type="entry name" value="RNA POLYMERASE SIGMA FACTOR HI_1459-RELATED"/>
    <property type="match status" value="1"/>
</dbReference>
<sequence>MREGDTPGEAQQELARRRRIAIWTAREIVPHEARVRRWLARSRLSPEDIDEVMQEAYCRIAMLPSVEHIDRPLSYIFAIARNLLLRRMKRQQVVVLEAFSEIENWYDEDAPTPEEQAASRMSYERVLGIIARLPERCRRVVELRKIEGWSQKEIAAHLGMTEKAVEKQVWNGVRAIRAAFAACEAENEQRLTDGPRREARR</sequence>
<reference evidence="8 9" key="1">
    <citation type="submission" date="2024-09" db="EMBL/GenBank/DDBJ databases">
        <authorList>
            <person name="Sun Q."/>
            <person name="Mori K."/>
        </authorList>
    </citation>
    <scope>NUCLEOTIDE SEQUENCE [LARGE SCALE GENOMIC DNA]</scope>
    <source>
        <strain evidence="8 9">CICC 11035S</strain>
    </source>
</reference>
<evidence type="ECO:0000259" key="6">
    <source>
        <dbReference type="Pfam" id="PF04542"/>
    </source>
</evidence>
<dbReference type="EMBL" id="JBHLTM010000026">
    <property type="protein sequence ID" value="MFC0684080.1"/>
    <property type="molecule type" value="Genomic_DNA"/>
</dbReference>
<keyword evidence="3" id="KW-0731">Sigma factor</keyword>
<name>A0ABV6S4B6_9SPHN</name>
<dbReference type="InterPro" id="IPR007627">
    <property type="entry name" value="RNA_pol_sigma70_r2"/>
</dbReference>
<dbReference type="Pfam" id="PF08281">
    <property type="entry name" value="Sigma70_r4_2"/>
    <property type="match status" value="1"/>
</dbReference>
<dbReference type="Gene3D" id="1.10.10.10">
    <property type="entry name" value="Winged helix-like DNA-binding domain superfamily/Winged helix DNA-binding domain"/>
    <property type="match status" value="1"/>
</dbReference>
<evidence type="ECO:0000256" key="5">
    <source>
        <dbReference type="ARBA" id="ARBA00023163"/>
    </source>
</evidence>
<dbReference type="SUPFAM" id="SSF88659">
    <property type="entry name" value="Sigma3 and sigma4 domains of RNA polymerase sigma factors"/>
    <property type="match status" value="1"/>
</dbReference>
<dbReference type="InterPro" id="IPR014284">
    <property type="entry name" value="RNA_pol_sigma-70_dom"/>
</dbReference>
<organism evidence="8 9">
    <name type="scientific">Novosphingobium clariflavum</name>
    <dbReference type="NCBI Taxonomy" id="2029884"/>
    <lineage>
        <taxon>Bacteria</taxon>
        <taxon>Pseudomonadati</taxon>
        <taxon>Pseudomonadota</taxon>
        <taxon>Alphaproteobacteria</taxon>
        <taxon>Sphingomonadales</taxon>
        <taxon>Sphingomonadaceae</taxon>
        <taxon>Novosphingobium</taxon>
    </lineage>
</organism>
<dbReference type="InterPro" id="IPR013324">
    <property type="entry name" value="RNA_pol_sigma_r3/r4-like"/>
</dbReference>
<dbReference type="SUPFAM" id="SSF88946">
    <property type="entry name" value="Sigma2 domain of RNA polymerase sigma factors"/>
    <property type="match status" value="1"/>
</dbReference>
<evidence type="ECO:0000259" key="7">
    <source>
        <dbReference type="Pfam" id="PF08281"/>
    </source>
</evidence>
<protein>
    <submittedName>
        <fullName evidence="8">RNA polymerase sigma factor</fullName>
    </submittedName>
</protein>
<keyword evidence="9" id="KW-1185">Reference proteome</keyword>
<gene>
    <name evidence="8" type="ORF">ACFFF8_05700</name>
</gene>
<evidence type="ECO:0000313" key="8">
    <source>
        <dbReference type="EMBL" id="MFC0684080.1"/>
    </source>
</evidence>
<comment type="similarity">
    <text evidence="1">Belongs to the sigma-70 factor family. ECF subfamily.</text>
</comment>
<feature type="domain" description="RNA polymerase sigma factor 70 region 4 type 2" evidence="7">
    <location>
        <begin position="124"/>
        <end position="169"/>
    </location>
</feature>
<dbReference type="InterPro" id="IPR036388">
    <property type="entry name" value="WH-like_DNA-bd_sf"/>
</dbReference>
<evidence type="ECO:0000256" key="1">
    <source>
        <dbReference type="ARBA" id="ARBA00010641"/>
    </source>
</evidence>
<dbReference type="InterPro" id="IPR013249">
    <property type="entry name" value="RNA_pol_sigma70_r4_t2"/>
</dbReference>
<dbReference type="InterPro" id="IPR013325">
    <property type="entry name" value="RNA_pol_sigma_r2"/>
</dbReference>
<dbReference type="InterPro" id="IPR039425">
    <property type="entry name" value="RNA_pol_sigma-70-like"/>
</dbReference>
<dbReference type="Gene3D" id="1.10.1740.10">
    <property type="match status" value="1"/>
</dbReference>